<keyword evidence="1" id="KW-1003">Cell membrane</keyword>
<keyword evidence="1" id="KW-0997">Cell inner membrane</keyword>
<dbReference type="UniPathway" id="UPA00084">
    <property type="reaction ID" value="UER00504"/>
</dbReference>
<protein>
    <recommendedName>
        <fullName evidence="1">Phosphatidylglycerophosphatase A</fullName>
        <ecNumber evidence="1">3.1.3.27</ecNumber>
    </recommendedName>
    <alternativeName>
        <fullName evidence="1">Phosphatidylglycerolphosphate phosphatase A</fullName>
    </alternativeName>
</protein>
<keyword evidence="1" id="KW-0479">Metal-binding</keyword>
<feature type="transmembrane region" description="Helical" evidence="2">
    <location>
        <begin position="53"/>
        <end position="75"/>
    </location>
</feature>
<comment type="cofactor">
    <cofactor evidence="1">
        <name>Mg(2+)</name>
        <dbReference type="ChEBI" id="CHEBI:18420"/>
    </cofactor>
</comment>
<dbReference type="InterPro" id="IPR007686">
    <property type="entry name" value="YutG/PgpA"/>
</dbReference>
<dbReference type="KEGG" id="cjap:GWK36_04970"/>
<comment type="function">
    <text evidence="1">Lipid phosphatase which dephosphorylates phosphatidylglycerophosphate (PGP) to phosphatidylglycerol (PG).</text>
</comment>
<organism evidence="4 5">
    <name type="scientific">Caldichromatium japonicum</name>
    <dbReference type="NCBI Taxonomy" id="2699430"/>
    <lineage>
        <taxon>Bacteria</taxon>
        <taxon>Pseudomonadati</taxon>
        <taxon>Pseudomonadota</taxon>
        <taxon>Gammaproteobacteria</taxon>
        <taxon>Chromatiales</taxon>
        <taxon>Chromatiaceae</taxon>
        <taxon>Caldichromatium</taxon>
    </lineage>
</organism>
<keyword evidence="1 2" id="KW-0472">Membrane</keyword>
<feature type="domain" description="YutG/PgpA" evidence="3">
    <location>
        <begin position="19"/>
        <end position="164"/>
    </location>
</feature>
<dbReference type="PANTHER" id="PTHR36305:SF1">
    <property type="entry name" value="PHOSPHATIDYLGLYCEROPHOSPHATASE A"/>
    <property type="match status" value="1"/>
</dbReference>
<keyword evidence="1" id="KW-0442">Lipid degradation</keyword>
<dbReference type="PIRSF" id="PIRSF006162">
    <property type="entry name" value="PgpA"/>
    <property type="match status" value="1"/>
</dbReference>
<keyword evidence="1" id="KW-0460">Magnesium</keyword>
<dbReference type="SUPFAM" id="SSF101307">
    <property type="entry name" value="YutG-like"/>
    <property type="match status" value="1"/>
</dbReference>
<reference evidence="5" key="1">
    <citation type="submission" date="2020-01" db="EMBL/GenBank/DDBJ databases">
        <title>Caldichromatium gen. nov., sp. nov., a thermophilic purple sulfur bacterium member of the family Chromatiaceae isolated from Nakabusa hot spring, Japan.</title>
        <authorList>
            <person name="Saini M.K."/>
            <person name="Hanada S."/>
            <person name="Tank M."/>
        </authorList>
    </citation>
    <scope>NUCLEOTIDE SEQUENCE [LARGE SCALE GENOMIC DNA]</scope>
    <source>
        <strain evidence="5">No.7</strain>
    </source>
</reference>
<feature type="transmembrane region" description="Helical" evidence="2">
    <location>
        <begin position="87"/>
        <end position="106"/>
    </location>
</feature>
<comment type="pathway">
    <text evidence="1">Phospholipid metabolism; phosphatidylglycerol biosynthesis; phosphatidylglycerol from CDP-diacylglycerol: step 2/2.</text>
</comment>
<feature type="transmembrane region" description="Helical" evidence="2">
    <location>
        <begin position="151"/>
        <end position="171"/>
    </location>
</feature>
<dbReference type="InterPro" id="IPR036681">
    <property type="entry name" value="PgpA-like_sf"/>
</dbReference>
<dbReference type="PANTHER" id="PTHR36305">
    <property type="entry name" value="PHOSPHATIDYLGLYCEROPHOSPHATASE A"/>
    <property type="match status" value="1"/>
</dbReference>
<evidence type="ECO:0000313" key="5">
    <source>
        <dbReference type="Proteomes" id="UP000502699"/>
    </source>
</evidence>
<dbReference type="GO" id="GO:0009395">
    <property type="term" value="P:phospholipid catabolic process"/>
    <property type="evidence" value="ECO:0007669"/>
    <property type="project" value="UniProtKB-KW"/>
</dbReference>
<keyword evidence="1" id="KW-0595">Phospholipid degradation</keyword>
<gene>
    <name evidence="4" type="ORF">GWK36_04970</name>
</gene>
<dbReference type="GO" id="GO:0046872">
    <property type="term" value="F:metal ion binding"/>
    <property type="evidence" value="ECO:0007669"/>
    <property type="project" value="UniProtKB-KW"/>
</dbReference>
<dbReference type="EC" id="3.1.3.27" evidence="1"/>
<name>A0A6G7VC08_9GAMM</name>
<keyword evidence="1 2" id="KW-0812">Transmembrane</keyword>
<dbReference type="RefSeq" id="WP_166270208.1">
    <property type="nucleotide sequence ID" value="NZ_CP048029.1"/>
</dbReference>
<evidence type="ECO:0000256" key="1">
    <source>
        <dbReference type="PIRNR" id="PIRNR006162"/>
    </source>
</evidence>
<keyword evidence="1" id="KW-0378">Hydrolase</keyword>
<dbReference type="EMBL" id="CP048029">
    <property type="protein sequence ID" value="QIK37440.1"/>
    <property type="molecule type" value="Genomic_DNA"/>
</dbReference>
<evidence type="ECO:0000313" key="4">
    <source>
        <dbReference type="EMBL" id="QIK37440.1"/>
    </source>
</evidence>
<dbReference type="GO" id="GO:0006655">
    <property type="term" value="P:phosphatidylglycerol biosynthetic process"/>
    <property type="evidence" value="ECO:0007669"/>
    <property type="project" value="UniProtKB-UniPathway"/>
</dbReference>
<accession>A0A6G7VC08</accession>
<keyword evidence="1" id="KW-1208">Phospholipid metabolism</keyword>
<keyword evidence="5" id="KW-1185">Reference proteome</keyword>
<sequence>MPTLKISIKGFDAHKLHHWIAFGLGSGLAPRAPGTFGTLAAIPLYLLMIQLSWPLYLLLVAVFTLVGVWACDLTARELGAKDPAAIVWDEFVGFFITMSVVPSAWLTGAWGWLWILAGFLTFRLFDIWKPWPIRLIDARLHGGLGIMLDDILAGLFSALALTCANAFWQFLVPTS</sequence>
<dbReference type="GO" id="GO:0005886">
    <property type="term" value="C:plasma membrane"/>
    <property type="evidence" value="ECO:0007669"/>
    <property type="project" value="UniProtKB-SubCell"/>
</dbReference>
<dbReference type="AlphaFoldDB" id="A0A6G7VC08"/>
<proteinExistence type="predicted"/>
<comment type="subcellular location">
    <subcellularLocation>
        <location evidence="1">Cell inner membrane</location>
        <topology evidence="1">Multi-pass membrane protein</topology>
    </subcellularLocation>
</comment>
<keyword evidence="1" id="KW-0443">Lipid metabolism</keyword>
<keyword evidence="2" id="KW-1133">Transmembrane helix</keyword>
<dbReference type="GO" id="GO:0008962">
    <property type="term" value="F:phosphatidylglycerophosphatase activity"/>
    <property type="evidence" value="ECO:0007669"/>
    <property type="project" value="UniProtKB-EC"/>
</dbReference>
<dbReference type="InterPro" id="IPR026037">
    <property type="entry name" value="PgpA"/>
</dbReference>
<dbReference type="Proteomes" id="UP000502699">
    <property type="component" value="Chromosome"/>
</dbReference>
<evidence type="ECO:0000259" key="3">
    <source>
        <dbReference type="Pfam" id="PF04608"/>
    </source>
</evidence>
<evidence type="ECO:0000256" key="2">
    <source>
        <dbReference type="SAM" id="Phobius"/>
    </source>
</evidence>
<comment type="catalytic activity">
    <reaction evidence="1">
        <text>a 1,2-diacyl-sn-glycero-3-phospho-(1'-sn-glycero-3'-phosphate) + H2O = a 1,2-diacyl-sn-glycero-3-phospho-(1'-sn-glycerol) + phosphate</text>
        <dbReference type="Rhea" id="RHEA:33751"/>
        <dbReference type="ChEBI" id="CHEBI:15377"/>
        <dbReference type="ChEBI" id="CHEBI:43474"/>
        <dbReference type="ChEBI" id="CHEBI:60110"/>
        <dbReference type="ChEBI" id="CHEBI:64716"/>
        <dbReference type="EC" id="3.1.3.27"/>
    </reaction>
</comment>
<dbReference type="CDD" id="cd06971">
    <property type="entry name" value="PgpA"/>
    <property type="match status" value="1"/>
</dbReference>
<dbReference type="Pfam" id="PF04608">
    <property type="entry name" value="PgpA"/>
    <property type="match status" value="1"/>
</dbReference>